<gene>
    <name evidence="17" type="ORF">EI427_02175</name>
</gene>
<evidence type="ECO:0000256" key="1">
    <source>
        <dbReference type="ARBA" id="ARBA00004571"/>
    </source>
</evidence>
<keyword evidence="6 14" id="KW-0732">Signal</keyword>
<accession>A0A3S9NYR2</accession>
<evidence type="ECO:0000259" key="16">
    <source>
        <dbReference type="Pfam" id="PF07715"/>
    </source>
</evidence>
<sequence>MKTYILNALFLIMSIPSLHAQTLKQVSGNIKDDLSKDPLVGAIVINQNTTSYTVSDASGNYSLAANASDIIEIKMLGYTTFSCIANDLKSTITLKQDDYVLNQVVVSASRAAQKREEAPMAITSIGTTMLEEAKPQSLEQVINKVPGVLMADLGSEQHMMAIRQPLSTKSLFLYLEDGLPIRPTGIFNHNALNEMNMTMAQNIEVIRGPASALYGSEAIGGAVNIITKIPSIVTSAKVQLRGDSYGYRRIDAIVEGTSDNGKLGVSVGGYSAKRENGYLDHSDFNKSIISAIVSYKLMESLKVTSNTTYMKYYSDMGSSLDSTSFYERDFTSLHNFTKREIELWRSTLTIDKTWNKNSKTIAKIFYRNNKMGQIPSYRIKNDWSNPSKAKGEVNESSFQSYGTVVQHNQNIPSLKTTIRIGASVDYSPTAFWANYIDVDRDESGKYIGYFNTDSVLTDYQTNLLNTGLYAQIEVNPIDRLFITAGVRSDHFKYDYSNNLDETAFSGAPNSINHFNAITPRIGITYTMANDLGFYANYSVGFMPPQVSELYRGVKVPSLAPSYYTNYEVGTWYSLPKGLGYVEAAYYYMQGENEIISVAQDDGSYVNENAGSTKHEGVEAALHLKPISQVFVRIGGAYASHTFDQFDTGKEDFSGNTMANAPNWIANMELTFKPKFLKGFRTSVEFQKVSDYYMDNQNTKKYDGYHLFNLRFGYQFSGFDTWINIMNLTDELYASRVSKSAWGENYSLGAPRTFQVGIGYTLSKKQ</sequence>
<dbReference type="OrthoDB" id="9782587at2"/>
<evidence type="ECO:0000256" key="4">
    <source>
        <dbReference type="ARBA" id="ARBA00022496"/>
    </source>
</evidence>
<protein>
    <submittedName>
        <fullName evidence="17">TonB-dependent receptor</fullName>
    </submittedName>
</protein>
<evidence type="ECO:0000256" key="6">
    <source>
        <dbReference type="ARBA" id="ARBA00022729"/>
    </source>
</evidence>
<dbReference type="Gene3D" id="2.170.130.10">
    <property type="entry name" value="TonB-dependent receptor, plug domain"/>
    <property type="match status" value="1"/>
</dbReference>
<keyword evidence="3 12" id="KW-1134">Transmembrane beta strand</keyword>
<dbReference type="Pfam" id="PF00593">
    <property type="entry name" value="TonB_dep_Rec_b-barrel"/>
    <property type="match status" value="1"/>
</dbReference>
<keyword evidence="17" id="KW-0675">Receptor</keyword>
<keyword evidence="9 13" id="KW-0798">TonB box</keyword>
<dbReference type="Pfam" id="PF13715">
    <property type="entry name" value="CarbopepD_reg_2"/>
    <property type="match status" value="1"/>
</dbReference>
<dbReference type="Proteomes" id="UP000267268">
    <property type="component" value="Chromosome 1"/>
</dbReference>
<name>A0A3S9NYR2_9BACT</name>
<feature type="domain" description="TonB-dependent receptor-like beta-barrel" evidence="15">
    <location>
        <begin position="314"/>
        <end position="727"/>
    </location>
</feature>
<feature type="domain" description="TonB-dependent receptor plug" evidence="16">
    <location>
        <begin position="115"/>
        <end position="222"/>
    </location>
</feature>
<dbReference type="InterPro" id="IPR039426">
    <property type="entry name" value="TonB-dep_rcpt-like"/>
</dbReference>
<evidence type="ECO:0000256" key="14">
    <source>
        <dbReference type="SAM" id="SignalP"/>
    </source>
</evidence>
<dbReference type="KEGG" id="fll:EI427_02175"/>
<keyword evidence="2 12" id="KW-0813">Transport</keyword>
<dbReference type="Pfam" id="PF07715">
    <property type="entry name" value="Plug"/>
    <property type="match status" value="1"/>
</dbReference>
<dbReference type="InterPro" id="IPR012910">
    <property type="entry name" value="Plug_dom"/>
</dbReference>
<evidence type="ECO:0000256" key="2">
    <source>
        <dbReference type="ARBA" id="ARBA00022448"/>
    </source>
</evidence>
<organism evidence="17 18">
    <name type="scientific">Flammeovirga pectinis</name>
    <dbReference type="NCBI Taxonomy" id="2494373"/>
    <lineage>
        <taxon>Bacteria</taxon>
        <taxon>Pseudomonadati</taxon>
        <taxon>Bacteroidota</taxon>
        <taxon>Cytophagia</taxon>
        <taxon>Cytophagales</taxon>
        <taxon>Flammeovirgaceae</taxon>
        <taxon>Flammeovirga</taxon>
    </lineage>
</organism>
<evidence type="ECO:0000256" key="12">
    <source>
        <dbReference type="PROSITE-ProRule" id="PRU01360"/>
    </source>
</evidence>
<evidence type="ECO:0000256" key="3">
    <source>
        <dbReference type="ARBA" id="ARBA00022452"/>
    </source>
</evidence>
<evidence type="ECO:0000256" key="11">
    <source>
        <dbReference type="ARBA" id="ARBA00023237"/>
    </source>
</evidence>
<proteinExistence type="inferred from homology"/>
<dbReference type="CDD" id="cd01347">
    <property type="entry name" value="ligand_gated_channel"/>
    <property type="match status" value="1"/>
</dbReference>
<evidence type="ECO:0000313" key="18">
    <source>
        <dbReference type="Proteomes" id="UP000267268"/>
    </source>
</evidence>
<dbReference type="PROSITE" id="PS52016">
    <property type="entry name" value="TONB_DEPENDENT_REC_3"/>
    <property type="match status" value="1"/>
</dbReference>
<dbReference type="SUPFAM" id="SSF56935">
    <property type="entry name" value="Porins"/>
    <property type="match status" value="1"/>
</dbReference>
<dbReference type="InterPro" id="IPR008969">
    <property type="entry name" value="CarboxyPept-like_regulatory"/>
</dbReference>
<evidence type="ECO:0000256" key="5">
    <source>
        <dbReference type="ARBA" id="ARBA00022692"/>
    </source>
</evidence>
<dbReference type="InterPro" id="IPR000531">
    <property type="entry name" value="Beta-barrel_TonB"/>
</dbReference>
<reference evidence="17 18" key="1">
    <citation type="submission" date="2018-12" db="EMBL/GenBank/DDBJ databases">
        <title>Flammeovirga pectinis sp. nov., isolated from the gut of the Korean scallop, Patinopecten yessoensis.</title>
        <authorList>
            <person name="Bae J.-W."/>
            <person name="Jeong Y.-S."/>
            <person name="Kang W."/>
        </authorList>
    </citation>
    <scope>NUCLEOTIDE SEQUENCE [LARGE SCALE GENOMIC DNA]</scope>
    <source>
        <strain evidence="17 18">L12M1</strain>
    </source>
</reference>
<dbReference type="SUPFAM" id="SSF49464">
    <property type="entry name" value="Carboxypeptidase regulatory domain-like"/>
    <property type="match status" value="1"/>
</dbReference>
<dbReference type="GO" id="GO:0009279">
    <property type="term" value="C:cell outer membrane"/>
    <property type="evidence" value="ECO:0007669"/>
    <property type="project" value="UniProtKB-SubCell"/>
</dbReference>
<dbReference type="RefSeq" id="WP_126611125.1">
    <property type="nucleotide sequence ID" value="NZ_CP034562.1"/>
</dbReference>
<dbReference type="GO" id="GO:0015344">
    <property type="term" value="F:siderophore uptake transmembrane transporter activity"/>
    <property type="evidence" value="ECO:0007669"/>
    <property type="project" value="TreeGrafter"/>
</dbReference>
<dbReference type="InterPro" id="IPR037066">
    <property type="entry name" value="Plug_dom_sf"/>
</dbReference>
<evidence type="ECO:0000256" key="10">
    <source>
        <dbReference type="ARBA" id="ARBA00023136"/>
    </source>
</evidence>
<keyword evidence="18" id="KW-1185">Reference proteome</keyword>
<feature type="chain" id="PRO_5019556431" evidence="14">
    <location>
        <begin position="21"/>
        <end position="765"/>
    </location>
</feature>
<evidence type="ECO:0000256" key="8">
    <source>
        <dbReference type="ARBA" id="ARBA00023065"/>
    </source>
</evidence>
<feature type="signal peptide" evidence="14">
    <location>
        <begin position="1"/>
        <end position="20"/>
    </location>
</feature>
<evidence type="ECO:0000256" key="13">
    <source>
        <dbReference type="RuleBase" id="RU003357"/>
    </source>
</evidence>
<evidence type="ECO:0000313" key="17">
    <source>
        <dbReference type="EMBL" id="AZQ61064.1"/>
    </source>
</evidence>
<dbReference type="Gene3D" id="2.40.170.20">
    <property type="entry name" value="TonB-dependent receptor, beta-barrel domain"/>
    <property type="match status" value="1"/>
</dbReference>
<dbReference type="EMBL" id="CP034562">
    <property type="protein sequence ID" value="AZQ61064.1"/>
    <property type="molecule type" value="Genomic_DNA"/>
</dbReference>
<keyword evidence="5 12" id="KW-0812">Transmembrane</keyword>
<keyword evidence="10 12" id="KW-0472">Membrane</keyword>
<comment type="subcellular location">
    <subcellularLocation>
        <location evidence="1 12">Cell outer membrane</location>
        <topology evidence="1 12">Multi-pass membrane protein</topology>
    </subcellularLocation>
</comment>
<evidence type="ECO:0000259" key="15">
    <source>
        <dbReference type="Pfam" id="PF00593"/>
    </source>
</evidence>
<keyword evidence="8" id="KW-0406">Ion transport</keyword>
<dbReference type="PANTHER" id="PTHR32552:SF68">
    <property type="entry name" value="FERRICHROME OUTER MEMBRANE TRANSPORTER_PHAGE RECEPTOR"/>
    <property type="match status" value="1"/>
</dbReference>
<dbReference type="InterPro" id="IPR036942">
    <property type="entry name" value="Beta-barrel_TonB_sf"/>
</dbReference>
<keyword evidence="11 12" id="KW-0998">Cell outer membrane</keyword>
<keyword evidence="7" id="KW-0408">Iron</keyword>
<dbReference type="AlphaFoldDB" id="A0A3S9NYR2"/>
<comment type="similarity">
    <text evidence="12 13">Belongs to the TonB-dependent receptor family.</text>
</comment>
<evidence type="ECO:0000256" key="7">
    <source>
        <dbReference type="ARBA" id="ARBA00023004"/>
    </source>
</evidence>
<evidence type="ECO:0000256" key="9">
    <source>
        <dbReference type="ARBA" id="ARBA00023077"/>
    </source>
</evidence>
<keyword evidence="4" id="KW-0410">Iron transport</keyword>
<dbReference type="PANTHER" id="PTHR32552">
    <property type="entry name" value="FERRICHROME IRON RECEPTOR-RELATED"/>
    <property type="match status" value="1"/>
</dbReference>